<keyword evidence="5" id="KW-0406">Ion transport</keyword>
<reference evidence="9" key="1">
    <citation type="journal article" date="2015" name="Nature">
        <title>Complex archaea that bridge the gap between prokaryotes and eukaryotes.</title>
        <authorList>
            <person name="Spang A."/>
            <person name="Saw J.H."/>
            <person name="Jorgensen S.L."/>
            <person name="Zaremba-Niedzwiedzka K."/>
            <person name="Martijn J."/>
            <person name="Lind A.E."/>
            <person name="van Eijk R."/>
            <person name="Schleper C."/>
            <person name="Guy L."/>
            <person name="Ettema T.J."/>
        </authorList>
    </citation>
    <scope>NUCLEOTIDE SEQUENCE</scope>
</reference>
<evidence type="ECO:0000256" key="6">
    <source>
        <dbReference type="ARBA" id="ARBA00023136"/>
    </source>
</evidence>
<feature type="transmembrane region" description="Helical" evidence="8">
    <location>
        <begin position="106"/>
        <end position="126"/>
    </location>
</feature>
<dbReference type="GO" id="GO:0006811">
    <property type="term" value="P:monoatomic ion transport"/>
    <property type="evidence" value="ECO:0007669"/>
    <property type="project" value="UniProtKB-KW"/>
</dbReference>
<keyword evidence="6 8" id="KW-0472">Membrane</keyword>
<feature type="transmembrane region" description="Helical" evidence="8">
    <location>
        <begin position="68"/>
        <end position="86"/>
    </location>
</feature>
<protein>
    <recommendedName>
        <fullName evidence="10">Manganese efflux pump MntP</fullName>
    </recommendedName>
</protein>
<evidence type="ECO:0000256" key="1">
    <source>
        <dbReference type="ARBA" id="ARBA00022448"/>
    </source>
</evidence>
<sequence length="188" mass="20441">MDFIILILIAIALAMDAFAVSISCGIIIKEVKLKHALKIAFFTGFFQGFFTFLGWLGGIYIAYLISNFDHWIAFVLLVVIGAKMIYESIKSNSDEDKKFNPLKFSVLILLGIATSIDALAIGLSFALLNASILVPVILIGFMAFSFSVFGVLIGKKFGQVFGNKVELLGGLILIGIGVNILIDHLFLA</sequence>
<organism evidence="9">
    <name type="scientific">marine sediment metagenome</name>
    <dbReference type="NCBI Taxonomy" id="412755"/>
    <lineage>
        <taxon>unclassified sequences</taxon>
        <taxon>metagenomes</taxon>
        <taxon>ecological metagenomes</taxon>
    </lineage>
</organism>
<feature type="transmembrane region" description="Helical" evidence="8">
    <location>
        <begin position="6"/>
        <end position="28"/>
    </location>
</feature>
<dbReference type="PANTHER" id="PTHR35529:SF1">
    <property type="entry name" value="MANGANESE EFFLUX PUMP MNTP-RELATED"/>
    <property type="match status" value="1"/>
</dbReference>
<keyword evidence="2" id="KW-1003">Cell membrane</keyword>
<proteinExistence type="inferred from homology"/>
<evidence type="ECO:0000256" key="8">
    <source>
        <dbReference type="SAM" id="Phobius"/>
    </source>
</evidence>
<dbReference type="HAMAP" id="MF_01521">
    <property type="entry name" value="MntP_pump"/>
    <property type="match status" value="1"/>
</dbReference>
<keyword evidence="1" id="KW-0813">Transport</keyword>
<feature type="transmembrane region" description="Helical" evidence="8">
    <location>
        <begin position="40"/>
        <end position="62"/>
    </location>
</feature>
<evidence type="ECO:0000313" key="9">
    <source>
        <dbReference type="EMBL" id="KKN05473.1"/>
    </source>
</evidence>
<gene>
    <name evidence="9" type="ORF">LCGC14_1087070</name>
</gene>
<evidence type="ECO:0008006" key="10">
    <source>
        <dbReference type="Google" id="ProtNLM"/>
    </source>
</evidence>
<dbReference type="InterPro" id="IPR022929">
    <property type="entry name" value="Put_MntP"/>
</dbReference>
<comment type="caution">
    <text evidence="9">The sequence shown here is derived from an EMBL/GenBank/DDBJ whole genome shotgun (WGS) entry which is preliminary data.</text>
</comment>
<dbReference type="Pfam" id="PF02659">
    <property type="entry name" value="Mntp"/>
    <property type="match status" value="1"/>
</dbReference>
<keyword evidence="3 8" id="KW-0812">Transmembrane</keyword>
<evidence type="ECO:0000256" key="5">
    <source>
        <dbReference type="ARBA" id="ARBA00023065"/>
    </source>
</evidence>
<evidence type="ECO:0000256" key="2">
    <source>
        <dbReference type="ARBA" id="ARBA00022475"/>
    </source>
</evidence>
<keyword evidence="7" id="KW-0464">Manganese</keyword>
<evidence type="ECO:0000256" key="7">
    <source>
        <dbReference type="ARBA" id="ARBA00023211"/>
    </source>
</evidence>
<dbReference type="InterPro" id="IPR003810">
    <property type="entry name" value="Mntp/YtaF"/>
</dbReference>
<feature type="transmembrane region" description="Helical" evidence="8">
    <location>
        <begin position="132"/>
        <end position="153"/>
    </location>
</feature>
<dbReference type="EMBL" id="LAZR01004801">
    <property type="protein sequence ID" value="KKN05473.1"/>
    <property type="molecule type" value="Genomic_DNA"/>
</dbReference>
<evidence type="ECO:0000256" key="4">
    <source>
        <dbReference type="ARBA" id="ARBA00022989"/>
    </source>
</evidence>
<keyword evidence="4 8" id="KW-1133">Transmembrane helix</keyword>
<dbReference type="AlphaFoldDB" id="A0A0F9QJH9"/>
<feature type="transmembrane region" description="Helical" evidence="8">
    <location>
        <begin position="165"/>
        <end position="187"/>
    </location>
</feature>
<name>A0A0F9QJH9_9ZZZZ</name>
<evidence type="ECO:0000256" key="3">
    <source>
        <dbReference type="ARBA" id="ARBA00022692"/>
    </source>
</evidence>
<dbReference type="PANTHER" id="PTHR35529">
    <property type="entry name" value="MANGANESE EFFLUX PUMP MNTP-RELATED"/>
    <property type="match status" value="1"/>
</dbReference>
<accession>A0A0F9QJH9</accession>